<name>A0ABU9TV50_9GAMM</name>
<organism evidence="10 11">
    <name type="scientific">Neptuniibacter pectenicola</name>
    <dbReference type="NCBI Taxonomy" id="1806669"/>
    <lineage>
        <taxon>Bacteria</taxon>
        <taxon>Pseudomonadati</taxon>
        <taxon>Pseudomonadota</taxon>
        <taxon>Gammaproteobacteria</taxon>
        <taxon>Oceanospirillales</taxon>
        <taxon>Oceanospirillaceae</taxon>
        <taxon>Neptuniibacter</taxon>
    </lineage>
</organism>
<feature type="domain" description="Rhomboid protease N-terminal" evidence="9">
    <location>
        <begin position="2"/>
        <end position="61"/>
    </location>
</feature>
<evidence type="ECO:0000256" key="5">
    <source>
        <dbReference type="ARBA" id="ARBA00022989"/>
    </source>
</evidence>
<keyword evidence="5 7" id="KW-1133">Transmembrane helix</keyword>
<comment type="caution">
    <text evidence="10">The sequence shown here is derived from an EMBL/GenBank/DDBJ whole genome shotgun (WGS) entry which is preliminary data.</text>
</comment>
<feature type="transmembrane region" description="Helical" evidence="7">
    <location>
        <begin position="183"/>
        <end position="202"/>
    </location>
</feature>
<dbReference type="InterPro" id="IPR038244">
    <property type="entry name" value="NRho_sf"/>
</dbReference>
<evidence type="ECO:0000256" key="3">
    <source>
        <dbReference type="ARBA" id="ARBA00022519"/>
    </source>
</evidence>
<dbReference type="InterPro" id="IPR031976">
    <property type="entry name" value="NRho"/>
</dbReference>
<protein>
    <submittedName>
        <fullName evidence="10">Rhomboid family intramembrane serine protease</fullName>
        <ecNumber evidence="10">3.4.21.105</ecNumber>
    </submittedName>
</protein>
<dbReference type="Pfam" id="PF16733">
    <property type="entry name" value="NRho"/>
    <property type="match status" value="1"/>
</dbReference>
<evidence type="ECO:0000256" key="4">
    <source>
        <dbReference type="ARBA" id="ARBA00022692"/>
    </source>
</evidence>
<sequence>MIKVFTVPLQEDLTEFTQFLWQQQVPHRVVEDGEFQALWIEASVNPEDIYALYQMWREGGDLSQMQFSVLTVEPSSGAGQQRNFLELAKTAWFSTSLIVVSIVLSFAIGFGDNVELLRYFSIADLVQRDDGIYSTGLAGTIETMEYWRLITPIFLHFSAAHIIFNILWIWIAGTRIECLHGRLPLVVLVVFSGVASNLAQYWVSGPLFGGLSGVVFAFLGYCWLWDRLYAPKLGLPTALMGFMVFWLALGYSGILSSVGFGSIANTAHLAGLVAGLIFVPLGKRLAKAKG</sequence>
<dbReference type="SUPFAM" id="SSF144091">
    <property type="entry name" value="Rhomboid-like"/>
    <property type="match status" value="1"/>
</dbReference>
<evidence type="ECO:0000313" key="11">
    <source>
        <dbReference type="Proteomes" id="UP001449225"/>
    </source>
</evidence>
<keyword evidence="11" id="KW-1185">Reference proteome</keyword>
<evidence type="ECO:0000256" key="2">
    <source>
        <dbReference type="ARBA" id="ARBA00022475"/>
    </source>
</evidence>
<evidence type="ECO:0000259" key="8">
    <source>
        <dbReference type="Pfam" id="PF01694"/>
    </source>
</evidence>
<proteinExistence type="predicted"/>
<dbReference type="InterPro" id="IPR022764">
    <property type="entry name" value="Peptidase_S54_rhomboid_dom"/>
</dbReference>
<keyword evidence="4 7" id="KW-0812">Transmembrane</keyword>
<dbReference type="PANTHER" id="PTHR43066:SF26">
    <property type="entry name" value="RHOMBOID PROTEASE GLPG"/>
    <property type="match status" value="1"/>
</dbReference>
<dbReference type="Gene3D" id="3.30.70.2080">
    <property type="match status" value="1"/>
</dbReference>
<keyword evidence="10" id="KW-0378">Hydrolase</keyword>
<evidence type="ECO:0000313" key="10">
    <source>
        <dbReference type="EMBL" id="MEM5537057.1"/>
    </source>
</evidence>
<feature type="transmembrane region" description="Helical" evidence="7">
    <location>
        <begin position="260"/>
        <end position="281"/>
    </location>
</feature>
<evidence type="ECO:0000259" key="9">
    <source>
        <dbReference type="Pfam" id="PF16733"/>
    </source>
</evidence>
<keyword evidence="6 7" id="KW-0472">Membrane</keyword>
<keyword evidence="10" id="KW-0645">Protease</keyword>
<dbReference type="EC" id="3.4.21.105" evidence="10"/>
<dbReference type="Proteomes" id="UP001449225">
    <property type="component" value="Unassembled WGS sequence"/>
</dbReference>
<keyword evidence="3" id="KW-0997">Cell inner membrane</keyword>
<feature type="domain" description="Peptidase S54 rhomboid" evidence="8">
    <location>
        <begin position="145"/>
        <end position="279"/>
    </location>
</feature>
<evidence type="ECO:0000256" key="7">
    <source>
        <dbReference type="SAM" id="Phobius"/>
    </source>
</evidence>
<dbReference type="GO" id="GO:0008233">
    <property type="term" value="F:peptidase activity"/>
    <property type="evidence" value="ECO:0007669"/>
    <property type="project" value="UniProtKB-KW"/>
</dbReference>
<feature type="transmembrane region" description="Helical" evidence="7">
    <location>
        <begin position="91"/>
        <end position="111"/>
    </location>
</feature>
<dbReference type="EMBL" id="JBBMRA010000010">
    <property type="protein sequence ID" value="MEM5537057.1"/>
    <property type="molecule type" value="Genomic_DNA"/>
</dbReference>
<evidence type="ECO:0000256" key="6">
    <source>
        <dbReference type="ARBA" id="ARBA00023136"/>
    </source>
</evidence>
<dbReference type="InterPro" id="IPR035952">
    <property type="entry name" value="Rhomboid-like_sf"/>
</dbReference>
<gene>
    <name evidence="10" type="ORF">WNY58_11700</name>
</gene>
<dbReference type="Pfam" id="PF01694">
    <property type="entry name" value="Rhomboid"/>
    <property type="match status" value="1"/>
</dbReference>
<feature type="transmembrane region" description="Helical" evidence="7">
    <location>
        <begin position="233"/>
        <end position="254"/>
    </location>
</feature>
<keyword evidence="2" id="KW-1003">Cell membrane</keyword>
<dbReference type="PANTHER" id="PTHR43066">
    <property type="entry name" value="RHOMBOID-RELATED PROTEIN"/>
    <property type="match status" value="1"/>
</dbReference>
<dbReference type="GO" id="GO:0006508">
    <property type="term" value="P:proteolysis"/>
    <property type="evidence" value="ECO:0007669"/>
    <property type="project" value="UniProtKB-KW"/>
</dbReference>
<dbReference type="Gene3D" id="1.20.1540.10">
    <property type="entry name" value="Rhomboid-like"/>
    <property type="match status" value="1"/>
</dbReference>
<evidence type="ECO:0000256" key="1">
    <source>
        <dbReference type="ARBA" id="ARBA00004141"/>
    </source>
</evidence>
<comment type="subcellular location">
    <subcellularLocation>
        <location evidence="1">Membrane</location>
        <topology evidence="1">Multi-pass membrane protein</topology>
    </subcellularLocation>
</comment>
<feature type="transmembrane region" description="Helical" evidence="7">
    <location>
        <begin position="208"/>
        <end position="226"/>
    </location>
</feature>
<dbReference type="RefSeq" id="WP_339892321.1">
    <property type="nucleotide sequence ID" value="NZ_CAXBCE010000044.1"/>
</dbReference>
<feature type="transmembrane region" description="Helical" evidence="7">
    <location>
        <begin position="153"/>
        <end position="171"/>
    </location>
</feature>
<accession>A0ABU9TV50</accession>
<reference evidence="10 11" key="1">
    <citation type="submission" date="2024-03" db="EMBL/GenBank/DDBJ databases">
        <title>Community enrichment and isolation of bacterial strains for fucoidan degradation.</title>
        <authorList>
            <person name="Sichert A."/>
        </authorList>
    </citation>
    <scope>NUCLEOTIDE SEQUENCE [LARGE SCALE GENOMIC DNA]</scope>
    <source>
        <strain evidence="10 11">AS76</strain>
    </source>
</reference>